<sequence>MQLRREKGQCFTCNDKFSYTHKCPNRQYLYFFGDDAPPIDDTTELPDLSQLTIEPPPNLELTEDTTSQPGHHLSFNALHGEPGVGTMRFKGTI</sequence>
<feature type="non-terminal residue" evidence="1">
    <location>
        <position position="93"/>
    </location>
</feature>
<protein>
    <submittedName>
        <fullName evidence="1">Uncharacterized protein</fullName>
    </submittedName>
</protein>
<gene>
    <name evidence="1" type="ORF">L195_g056598</name>
</gene>
<dbReference type="AlphaFoldDB" id="A0A2K3KSH0"/>
<accession>A0A2K3KSH0</accession>
<evidence type="ECO:0000313" key="1">
    <source>
        <dbReference type="EMBL" id="PNX69221.1"/>
    </source>
</evidence>
<organism evidence="1 2">
    <name type="scientific">Trifolium pratense</name>
    <name type="common">Red clover</name>
    <dbReference type="NCBI Taxonomy" id="57577"/>
    <lineage>
        <taxon>Eukaryota</taxon>
        <taxon>Viridiplantae</taxon>
        <taxon>Streptophyta</taxon>
        <taxon>Embryophyta</taxon>
        <taxon>Tracheophyta</taxon>
        <taxon>Spermatophyta</taxon>
        <taxon>Magnoliopsida</taxon>
        <taxon>eudicotyledons</taxon>
        <taxon>Gunneridae</taxon>
        <taxon>Pentapetalae</taxon>
        <taxon>rosids</taxon>
        <taxon>fabids</taxon>
        <taxon>Fabales</taxon>
        <taxon>Fabaceae</taxon>
        <taxon>Papilionoideae</taxon>
        <taxon>50 kb inversion clade</taxon>
        <taxon>NPAAA clade</taxon>
        <taxon>Hologalegina</taxon>
        <taxon>IRL clade</taxon>
        <taxon>Trifolieae</taxon>
        <taxon>Trifolium</taxon>
    </lineage>
</organism>
<comment type="caution">
    <text evidence="1">The sequence shown here is derived from an EMBL/GenBank/DDBJ whole genome shotgun (WGS) entry which is preliminary data.</text>
</comment>
<proteinExistence type="predicted"/>
<reference evidence="1 2" key="2">
    <citation type="journal article" date="2017" name="Front. Plant Sci.">
        <title>Gene Classification and Mining of Molecular Markers Useful in Red Clover (Trifolium pratense) Breeding.</title>
        <authorList>
            <person name="Istvanek J."/>
            <person name="Dluhosova J."/>
            <person name="Dluhos P."/>
            <person name="Patkova L."/>
            <person name="Nedelnik J."/>
            <person name="Repkova J."/>
        </authorList>
    </citation>
    <scope>NUCLEOTIDE SEQUENCE [LARGE SCALE GENOMIC DNA]</scope>
    <source>
        <strain evidence="2">cv. Tatra</strain>
        <tissue evidence="1">Young leaves</tissue>
    </source>
</reference>
<name>A0A2K3KSH0_TRIPR</name>
<dbReference type="EMBL" id="ASHM01107922">
    <property type="protein sequence ID" value="PNX69221.1"/>
    <property type="molecule type" value="Genomic_DNA"/>
</dbReference>
<dbReference type="Proteomes" id="UP000236291">
    <property type="component" value="Unassembled WGS sequence"/>
</dbReference>
<reference evidence="1 2" key="1">
    <citation type="journal article" date="2014" name="Am. J. Bot.">
        <title>Genome assembly and annotation for red clover (Trifolium pratense; Fabaceae).</title>
        <authorList>
            <person name="Istvanek J."/>
            <person name="Jaros M."/>
            <person name="Krenek A."/>
            <person name="Repkova J."/>
        </authorList>
    </citation>
    <scope>NUCLEOTIDE SEQUENCE [LARGE SCALE GENOMIC DNA]</scope>
    <source>
        <strain evidence="2">cv. Tatra</strain>
        <tissue evidence="1">Young leaves</tissue>
    </source>
</reference>
<evidence type="ECO:0000313" key="2">
    <source>
        <dbReference type="Proteomes" id="UP000236291"/>
    </source>
</evidence>